<feature type="compositionally biased region" description="Polar residues" evidence="1">
    <location>
        <begin position="36"/>
        <end position="53"/>
    </location>
</feature>
<organism evidence="2">
    <name type="scientific">Capra hircus</name>
    <name type="common">Goat</name>
    <dbReference type="NCBI Taxonomy" id="9925"/>
    <lineage>
        <taxon>Eukaryota</taxon>
        <taxon>Metazoa</taxon>
        <taxon>Chordata</taxon>
        <taxon>Craniata</taxon>
        <taxon>Vertebrata</taxon>
        <taxon>Euteleostomi</taxon>
        <taxon>Mammalia</taxon>
        <taxon>Eutheria</taxon>
        <taxon>Laurasiatheria</taxon>
        <taxon>Artiodactyla</taxon>
        <taxon>Ruminantia</taxon>
        <taxon>Pecora</taxon>
        <taxon>Bovidae</taxon>
        <taxon>Caprinae</taxon>
        <taxon>Capra</taxon>
    </lineage>
</organism>
<evidence type="ECO:0000313" key="2">
    <source>
        <dbReference type="Ensembl" id="ENSCHIP00010040687.1"/>
    </source>
</evidence>
<reference evidence="2" key="2">
    <citation type="submission" date="2025-08" db="UniProtKB">
        <authorList>
            <consortium name="Ensembl"/>
        </authorList>
    </citation>
    <scope>IDENTIFICATION</scope>
</reference>
<protein>
    <submittedName>
        <fullName evidence="2">Uncharacterized protein</fullName>
    </submittedName>
</protein>
<dbReference type="Ensembl" id="ENSCHIT00010056708.1">
    <property type="protein sequence ID" value="ENSCHIP00010040687.1"/>
    <property type="gene ID" value="ENSCHIG00010029872.1"/>
</dbReference>
<feature type="region of interest" description="Disordered" evidence="1">
    <location>
        <begin position="1"/>
        <end position="55"/>
    </location>
</feature>
<evidence type="ECO:0000256" key="1">
    <source>
        <dbReference type="SAM" id="MobiDB-lite"/>
    </source>
</evidence>
<proteinExistence type="predicted"/>
<feature type="compositionally biased region" description="Basic residues" evidence="1">
    <location>
        <begin position="1"/>
        <end position="12"/>
    </location>
</feature>
<dbReference type="AlphaFoldDB" id="A0A8C2S941"/>
<reference evidence="2" key="1">
    <citation type="submission" date="2019-03" db="EMBL/GenBank/DDBJ databases">
        <title>Genome sequencing and reference-guided assembly of Black Bengal Goat (Capra hircus).</title>
        <authorList>
            <person name="Siddiki A.Z."/>
            <person name="Baten A."/>
            <person name="Billah M."/>
            <person name="Alam M.A.U."/>
            <person name="Shawrob K.S.M."/>
            <person name="Saha S."/>
            <person name="Chowdhury M."/>
            <person name="Rahman A.H."/>
            <person name="Stear M."/>
            <person name="Miah G."/>
            <person name="Das G.B."/>
            <person name="Hossain M.M."/>
            <person name="Kumkum M."/>
            <person name="Islam M.S."/>
            <person name="Mollah A.M."/>
            <person name="Ahsan A."/>
            <person name="Tusar F."/>
            <person name="Khan M.K.I."/>
        </authorList>
    </citation>
    <scope>NUCLEOTIDE SEQUENCE [LARGE SCALE GENOMIC DNA]</scope>
</reference>
<accession>A0A8C2S941</accession>
<sequence length="68" mass="7514">LHPTSHRPRGNARGRQAPGPICHGRLHNSCRRPPQISGTIGSERSERSPSFITGRSLLHDRIAERVDA</sequence>
<name>A0A8C2S941_CAPHI</name>